<dbReference type="PANTHER" id="PTHR30461:SF23">
    <property type="entry name" value="DNA RECOMBINASE-RELATED"/>
    <property type="match status" value="1"/>
</dbReference>
<dbReference type="GO" id="GO:0000150">
    <property type="term" value="F:DNA strand exchange activity"/>
    <property type="evidence" value="ECO:0007669"/>
    <property type="project" value="InterPro"/>
</dbReference>
<dbReference type="Gene3D" id="3.90.1750.20">
    <property type="entry name" value="Putative Large Serine Recombinase, Chain B, Domain 2"/>
    <property type="match status" value="1"/>
</dbReference>
<dbReference type="SUPFAM" id="SSF53041">
    <property type="entry name" value="Resolvase-like"/>
    <property type="match status" value="1"/>
</dbReference>
<evidence type="ECO:0000259" key="2">
    <source>
        <dbReference type="PROSITE" id="PS51737"/>
    </source>
</evidence>
<proteinExistence type="predicted"/>
<dbReference type="Pfam" id="PF13408">
    <property type="entry name" value="Zn_ribbon_recom"/>
    <property type="match status" value="1"/>
</dbReference>
<dbReference type="PROSITE" id="PS51737">
    <property type="entry name" value="RECOMBINASE_DNA_BIND"/>
    <property type="match status" value="1"/>
</dbReference>
<dbReference type="GO" id="GO:0003677">
    <property type="term" value="F:DNA binding"/>
    <property type="evidence" value="ECO:0007669"/>
    <property type="project" value="InterPro"/>
</dbReference>
<name>A0A4R1QX18_9FIRM</name>
<dbReference type="AlphaFoldDB" id="A0A4R1QX18"/>
<dbReference type="Pfam" id="PF00239">
    <property type="entry name" value="Resolvase"/>
    <property type="match status" value="1"/>
</dbReference>
<feature type="domain" description="Recombinase" evidence="2">
    <location>
        <begin position="170"/>
        <end position="313"/>
    </location>
</feature>
<dbReference type="InterPro" id="IPR036162">
    <property type="entry name" value="Resolvase-like_N_sf"/>
</dbReference>
<dbReference type="InterPro" id="IPR025827">
    <property type="entry name" value="Zn_ribbon_recom_dom"/>
</dbReference>
<dbReference type="InterPro" id="IPR050639">
    <property type="entry name" value="SSR_resolvase"/>
</dbReference>
<dbReference type="Proteomes" id="UP000295718">
    <property type="component" value="Unassembled WGS sequence"/>
</dbReference>
<dbReference type="RefSeq" id="WP_165919314.1">
    <property type="nucleotide sequence ID" value="NZ_JPNB01000001.1"/>
</dbReference>
<sequence length="532" mass="62971">MMPKDKIAGYYRLSVEDDDIKVESNSITNQRLLIKRYLSEHREFSDHEYCEFYDDGISGTTMNRPGMQALLEKIRMNEVRCVIVKDLSRFSRDYIELGTYMEQIFPFMGIRFISIMDHYDSKDYVGKTADIDIGFKSLMADFYCKDVSEKTRSAVLERKNQGKYATGNTPFGYKKNESNSNELIIVPKEAEVIRHIFELALTGRNLTQICKKLNDDNILTPLEYKNLRKKQNRKELQQERKYWQPGTVRTILLDESYIGNMVYNKWMQEEVGGTRRIIKPREEWKVFKNHHVPIIDKSIFYEVQENFLNRRKVERQPILYALKGKVYCGYCKRNLQVMKLAGGKLFYYCQNQKLNSDNECIADSISNEILEEVVLQEIRKQIIELVNMEETKREVFKTQKKVLERNEREAKEIDAEISELITVKALALENYHMGKYTKEEYMAYRRQLEQQICNKQTILKEIEKQKEICAVLLETNSKDYEKYLNYAGITILTKDIADIFIDRIDIDKEKSIDIHWTFCEQGYDEQKDVTIM</sequence>
<dbReference type="STRING" id="1469948.GCA_000732725_02108"/>
<dbReference type="SMART" id="SM00857">
    <property type="entry name" value="Resolvase"/>
    <property type="match status" value="1"/>
</dbReference>
<evidence type="ECO:0000313" key="4">
    <source>
        <dbReference type="Proteomes" id="UP000295718"/>
    </source>
</evidence>
<dbReference type="InterPro" id="IPR006119">
    <property type="entry name" value="Resolv_N"/>
</dbReference>
<dbReference type="Pfam" id="PF07508">
    <property type="entry name" value="Recombinase"/>
    <property type="match status" value="1"/>
</dbReference>
<dbReference type="PANTHER" id="PTHR30461">
    <property type="entry name" value="DNA-INVERTASE FROM LAMBDOID PROPHAGE"/>
    <property type="match status" value="1"/>
</dbReference>
<protein>
    <submittedName>
        <fullName evidence="3">DNA invertase Pin-like site-specific DNA recombinase</fullName>
    </submittedName>
</protein>
<dbReference type="InterPro" id="IPR038109">
    <property type="entry name" value="DNA_bind_recomb_sf"/>
</dbReference>
<organism evidence="3 4">
    <name type="scientific">Kineothrix alysoides</name>
    <dbReference type="NCBI Taxonomy" id="1469948"/>
    <lineage>
        <taxon>Bacteria</taxon>
        <taxon>Bacillati</taxon>
        <taxon>Bacillota</taxon>
        <taxon>Clostridia</taxon>
        <taxon>Lachnospirales</taxon>
        <taxon>Lachnospiraceae</taxon>
        <taxon>Kineothrix</taxon>
    </lineage>
</organism>
<dbReference type="Gene3D" id="3.40.50.1390">
    <property type="entry name" value="Resolvase, N-terminal catalytic domain"/>
    <property type="match status" value="1"/>
</dbReference>
<dbReference type="PROSITE" id="PS51736">
    <property type="entry name" value="RECOMBINASES_3"/>
    <property type="match status" value="1"/>
</dbReference>
<keyword evidence="4" id="KW-1185">Reference proteome</keyword>
<accession>A0A4R1QX18</accession>
<gene>
    <name evidence="3" type="ORF">EDD76_108140</name>
</gene>
<dbReference type="InterPro" id="IPR011109">
    <property type="entry name" value="DNA_bind_recombinase_dom"/>
</dbReference>
<feature type="domain" description="Resolvase/invertase-type recombinase catalytic" evidence="1">
    <location>
        <begin position="6"/>
        <end position="162"/>
    </location>
</feature>
<reference evidence="3 4" key="1">
    <citation type="submission" date="2019-03" db="EMBL/GenBank/DDBJ databases">
        <title>Genomic Encyclopedia of Type Strains, Phase IV (KMG-IV): sequencing the most valuable type-strain genomes for metagenomic binning, comparative biology and taxonomic classification.</title>
        <authorList>
            <person name="Goeker M."/>
        </authorList>
    </citation>
    <scope>NUCLEOTIDE SEQUENCE [LARGE SCALE GENOMIC DNA]</scope>
    <source>
        <strain evidence="3 4">DSM 100556</strain>
    </source>
</reference>
<evidence type="ECO:0000259" key="1">
    <source>
        <dbReference type="PROSITE" id="PS51736"/>
    </source>
</evidence>
<dbReference type="EMBL" id="SLUO01000008">
    <property type="protein sequence ID" value="TCL57605.1"/>
    <property type="molecule type" value="Genomic_DNA"/>
</dbReference>
<comment type="caution">
    <text evidence="3">The sequence shown here is derived from an EMBL/GenBank/DDBJ whole genome shotgun (WGS) entry which is preliminary data.</text>
</comment>
<evidence type="ECO:0000313" key="3">
    <source>
        <dbReference type="EMBL" id="TCL57605.1"/>
    </source>
</evidence>